<comment type="cofactor">
    <cofactor evidence="14 15">
        <name>Mn(2+)</name>
        <dbReference type="ChEBI" id="CHEBI:29035"/>
    </cofactor>
    <cofactor evidence="14 15">
        <name>Mg(2+)</name>
        <dbReference type="ChEBI" id="CHEBI:18420"/>
    </cofactor>
    <text evidence="14 15">Manganese or magnesium. Binds 1 divalent metal ion per monomer in the absence of substrate. May bind a second metal ion after substrate binding.</text>
</comment>
<evidence type="ECO:0000256" key="3">
    <source>
        <dbReference type="ARBA" id="ARBA00004065"/>
    </source>
</evidence>
<dbReference type="InterPro" id="IPR024567">
    <property type="entry name" value="RNase_HII/HIII_dom"/>
</dbReference>
<dbReference type="GO" id="GO:0003723">
    <property type="term" value="F:RNA binding"/>
    <property type="evidence" value="ECO:0007669"/>
    <property type="project" value="UniProtKB-UniRule"/>
</dbReference>
<evidence type="ECO:0000256" key="9">
    <source>
        <dbReference type="ARBA" id="ARBA00022722"/>
    </source>
</evidence>
<keyword evidence="11 14" id="KW-0255">Endonuclease</keyword>
<dbReference type="CDD" id="cd07182">
    <property type="entry name" value="RNase_HII_bacteria_HII_like"/>
    <property type="match status" value="1"/>
</dbReference>
<keyword evidence="12 14" id="KW-0378">Hydrolase</keyword>
<evidence type="ECO:0000313" key="19">
    <source>
        <dbReference type="Proteomes" id="UP000824162"/>
    </source>
</evidence>
<gene>
    <name evidence="14" type="primary">rnhB</name>
    <name evidence="18" type="ORF">H9900_00710</name>
</gene>
<dbReference type="FunFam" id="3.30.420.10:FF:000006">
    <property type="entry name" value="Ribonuclease HII"/>
    <property type="match status" value="1"/>
</dbReference>
<dbReference type="AlphaFoldDB" id="A0A9D1PP44"/>
<dbReference type="HAMAP" id="MF_00052_B">
    <property type="entry name" value="RNase_HII_B"/>
    <property type="match status" value="1"/>
</dbReference>
<dbReference type="SUPFAM" id="SSF53098">
    <property type="entry name" value="Ribonuclease H-like"/>
    <property type="match status" value="1"/>
</dbReference>
<dbReference type="EC" id="3.1.26.4" evidence="6 14"/>
<comment type="caution">
    <text evidence="18">The sequence shown here is derived from an EMBL/GenBank/DDBJ whole genome shotgun (WGS) entry which is preliminary data.</text>
</comment>
<evidence type="ECO:0000256" key="14">
    <source>
        <dbReference type="HAMAP-Rule" id="MF_00052"/>
    </source>
</evidence>
<protein>
    <recommendedName>
        <fullName evidence="7 14">Ribonuclease HII</fullName>
        <shortName evidence="14">RNase HII</shortName>
        <ecNumber evidence="6 14">3.1.26.4</ecNumber>
    </recommendedName>
</protein>
<comment type="subcellular location">
    <subcellularLocation>
        <location evidence="4 14">Cytoplasm</location>
    </subcellularLocation>
</comment>
<evidence type="ECO:0000256" key="1">
    <source>
        <dbReference type="ARBA" id="ARBA00000077"/>
    </source>
</evidence>
<dbReference type="GO" id="GO:0005737">
    <property type="term" value="C:cytoplasm"/>
    <property type="evidence" value="ECO:0007669"/>
    <property type="project" value="UniProtKB-SubCell"/>
</dbReference>
<reference evidence="18" key="2">
    <citation type="submission" date="2021-04" db="EMBL/GenBank/DDBJ databases">
        <authorList>
            <person name="Gilroy R."/>
        </authorList>
    </citation>
    <scope>NUCLEOTIDE SEQUENCE</scope>
    <source>
        <strain evidence="18">5790</strain>
    </source>
</reference>
<organism evidence="18 19">
    <name type="scientific">Candidatus Monoglobus merdigallinarum</name>
    <dbReference type="NCBI Taxonomy" id="2838698"/>
    <lineage>
        <taxon>Bacteria</taxon>
        <taxon>Bacillati</taxon>
        <taxon>Bacillota</taxon>
        <taxon>Clostridia</taxon>
        <taxon>Monoglobales</taxon>
        <taxon>Monoglobaceae</taxon>
        <taxon>Monoglobus</taxon>
    </lineage>
</organism>
<keyword evidence="10 14" id="KW-0479">Metal-binding</keyword>
<dbReference type="GO" id="GO:0004523">
    <property type="term" value="F:RNA-DNA hybrid ribonuclease activity"/>
    <property type="evidence" value="ECO:0007669"/>
    <property type="project" value="UniProtKB-UniRule"/>
</dbReference>
<dbReference type="PANTHER" id="PTHR10954:SF18">
    <property type="entry name" value="RIBONUCLEASE HII"/>
    <property type="match status" value="1"/>
</dbReference>
<evidence type="ECO:0000256" key="7">
    <source>
        <dbReference type="ARBA" id="ARBA00019179"/>
    </source>
</evidence>
<name>A0A9D1PP44_9FIRM</name>
<accession>A0A9D1PP44</accession>
<dbReference type="NCBIfam" id="NF000594">
    <property type="entry name" value="PRK00015.1-1"/>
    <property type="match status" value="1"/>
</dbReference>
<evidence type="ECO:0000256" key="16">
    <source>
        <dbReference type="RuleBase" id="RU003515"/>
    </source>
</evidence>
<proteinExistence type="inferred from homology"/>
<evidence type="ECO:0000256" key="2">
    <source>
        <dbReference type="ARBA" id="ARBA00001946"/>
    </source>
</evidence>
<keyword evidence="8 14" id="KW-0963">Cytoplasm</keyword>
<dbReference type="GO" id="GO:0006298">
    <property type="term" value="P:mismatch repair"/>
    <property type="evidence" value="ECO:0007669"/>
    <property type="project" value="TreeGrafter"/>
</dbReference>
<comment type="similarity">
    <text evidence="5 14 16">Belongs to the RNase HII family.</text>
</comment>
<comment type="function">
    <text evidence="3 14 16">Endonuclease that specifically degrades the RNA of RNA-DNA hybrids.</text>
</comment>
<evidence type="ECO:0000256" key="8">
    <source>
        <dbReference type="ARBA" id="ARBA00022490"/>
    </source>
</evidence>
<dbReference type="GO" id="GO:0043137">
    <property type="term" value="P:DNA replication, removal of RNA primer"/>
    <property type="evidence" value="ECO:0007669"/>
    <property type="project" value="TreeGrafter"/>
</dbReference>
<reference evidence="18" key="1">
    <citation type="journal article" date="2021" name="PeerJ">
        <title>Extensive microbial diversity within the chicken gut microbiome revealed by metagenomics and culture.</title>
        <authorList>
            <person name="Gilroy R."/>
            <person name="Ravi A."/>
            <person name="Getino M."/>
            <person name="Pursley I."/>
            <person name="Horton D.L."/>
            <person name="Alikhan N.F."/>
            <person name="Baker D."/>
            <person name="Gharbi K."/>
            <person name="Hall N."/>
            <person name="Watson M."/>
            <person name="Adriaenssens E.M."/>
            <person name="Foster-Nyarko E."/>
            <person name="Jarju S."/>
            <person name="Secka A."/>
            <person name="Antonio M."/>
            <person name="Oren A."/>
            <person name="Chaudhuri R.R."/>
            <person name="La Ragione R."/>
            <person name="Hildebrand F."/>
            <person name="Pallen M.J."/>
        </authorList>
    </citation>
    <scope>NUCLEOTIDE SEQUENCE</scope>
    <source>
        <strain evidence="18">5790</strain>
    </source>
</reference>
<evidence type="ECO:0000256" key="12">
    <source>
        <dbReference type="ARBA" id="ARBA00022801"/>
    </source>
</evidence>
<evidence type="ECO:0000256" key="4">
    <source>
        <dbReference type="ARBA" id="ARBA00004496"/>
    </source>
</evidence>
<evidence type="ECO:0000256" key="15">
    <source>
        <dbReference type="PROSITE-ProRule" id="PRU01319"/>
    </source>
</evidence>
<feature type="binding site" evidence="14 15">
    <location>
        <position position="24"/>
    </location>
    <ligand>
        <name>a divalent metal cation</name>
        <dbReference type="ChEBI" id="CHEBI:60240"/>
    </ligand>
</feature>
<feature type="domain" description="RNase H type-2" evidence="17">
    <location>
        <begin position="18"/>
        <end position="208"/>
    </location>
</feature>
<dbReference type="Gene3D" id="3.30.420.10">
    <property type="entry name" value="Ribonuclease H-like superfamily/Ribonuclease H"/>
    <property type="match status" value="1"/>
</dbReference>
<evidence type="ECO:0000256" key="5">
    <source>
        <dbReference type="ARBA" id="ARBA00007383"/>
    </source>
</evidence>
<dbReference type="InterPro" id="IPR001352">
    <property type="entry name" value="RNase_HII/HIII"/>
</dbReference>
<dbReference type="NCBIfam" id="NF000595">
    <property type="entry name" value="PRK00015.1-3"/>
    <property type="match status" value="1"/>
</dbReference>
<dbReference type="InterPro" id="IPR012337">
    <property type="entry name" value="RNaseH-like_sf"/>
</dbReference>
<evidence type="ECO:0000256" key="11">
    <source>
        <dbReference type="ARBA" id="ARBA00022759"/>
    </source>
</evidence>
<comment type="cofactor">
    <cofactor evidence="2">
        <name>Mg(2+)</name>
        <dbReference type="ChEBI" id="CHEBI:18420"/>
    </cofactor>
</comment>
<dbReference type="PROSITE" id="PS51975">
    <property type="entry name" value="RNASE_H_2"/>
    <property type="match status" value="1"/>
</dbReference>
<sequence>MTNEILKYEADFFSKGYRHICGIDEAGRGPLAGPVCAAAVILPHGTFIEGVNDSKKLSAKKRELLYDKIIEAAVACSAEFVFPDVIDEINIRQATHLAMERAVCNLNVTPDILLVDGNDKIPFPGYESLYIVKGDTVSHTIAAASIIAKVTRDRYMTKLSAEYPEYGFEKHKGYGTKAHIEAIRRFGVKTVHRRTFMTAKVLGTNNEQIQ</sequence>
<feature type="binding site" evidence="14 15">
    <location>
        <position position="25"/>
    </location>
    <ligand>
        <name>a divalent metal cation</name>
        <dbReference type="ChEBI" id="CHEBI:60240"/>
    </ligand>
</feature>
<keyword evidence="13 14" id="KW-0464">Manganese</keyword>
<evidence type="ECO:0000256" key="10">
    <source>
        <dbReference type="ARBA" id="ARBA00022723"/>
    </source>
</evidence>
<evidence type="ECO:0000259" key="17">
    <source>
        <dbReference type="PROSITE" id="PS51975"/>
    </source>
</evidence>
<dbReference type="InterPro" id="IPR022898">
    <property type="entry name" value="RNase_HII"/>
</dbReference>
<dbReference type="InterPro" id="IPR036397">
    <property type="entry name" value="RNaseH_sf"/>
</dbReference>
<dbReference type="EMBL" id="DXIJ01000011">
    <property type="protein sequence ID" value="HIV85312.1"/>
    <property type="molecule type" value="Genomic_DNA"/>
</dbReference>
<keyword evidence="9 14" id="KW-0540">Nuclease</keyword>
<evidence type="ECO:0000256" key="13">
    <source>
        <dbReference type="ARBA" id="ARBA00023211"/>
    </source>
</evidence>
<dbReference type="GO" id="GO:0030145">
    <property type="term" value="F:manganese ion binding"/>
    <property type="evidence" value="ECO:0007669"/>
    <property type="project" value="UniProtKB-UniRule"/>
</dbReference>
<dbReference type="GO" id="GO:0032299">
    <property type="term" value="C:ribonuclease H2 complex"/>
    <property type="evidence" value="ECO:0007669"/>
    <property type="project" value="TreeGrafter"/>
</dbReference>
<dbReference type="Pfam" id="PF01351">
    <property type="entry name" value="RNase_HII"/>
    <property type="match status" value="1"/>
</dbReference>
<evidence type="ECO:0000256" key="6">
    <source>
        <dbReference type="ARBA" id="ARBA00012180"/>
    </source>
</evidence>
<dbReference type="Proteomes" id="UP000824162">
    <property type="component" value="Unassembled WGS sequence"/>
</dbReference>
<comment type="catalytic activity">
    <reaction evidence="1 14 15 16">
        <text>Endonucleolytic cleavage to 5'-phosphomonoester.</text>
        <dbReference type="EC" id="3.1.26.4"/>
    </reaction>
</comment>
<feature type="binding site" evidence="14 15">
    <location>
        <position position="116"/>
    </location>
    <ligand>
        <name>a divalent metal cation</name>
        <dbReference type="ChEBI" id="CHEBI:60240"/>
    </ligand>
</feature>
<dbReference type="PANTHER" id="PTHR10954">
    <property type="entry name" value="RIBONUCLEASE H2 SUBUNIT A"/>
    <property type="match status" value="1"/>
</dbReference>
<evidence type="ECO:0000313" key="18">
    <source>
        <dbReference type="EMBL" id="HIV85312.1"/>
    </source>
</evidence>